<accession>A0A1Q9AN44</accession>
<dbReference type="STRING" id="1672749.BJF92_12180"/>
<dbReference type="EMBL" id="MKIO01000021">
    <property type="protein sequence ID" value="OLP56822.1"/>
    <property type="molecule type" value="Genomic_DNA"/>
</dbReference>
<name>A0A1Q9AN44_9HYPH</name>
<comment type="caution">
    <text evidence="1">The sequence shown here is derived from an EMBL/GenBank/DDBJ whole genome shotgun (WGS) entry which is preliminary data.</text>
</comment>
<gene>
    <name evidence="1" type="ORF">BJF92_12180</name>
</gene>
<dbReference type="Proteomes" id="UP000186143">
    <property type="component" value="Unassembled WGS sequence"/>
</dbReference>
<evidence type="ECO:0008006" key="3">
    <source>
        <dbReference type="Google" id="ProtNLM"/>
    </source>
</evidence>
<evidence type="ECO:0000313" key="2">
    <source>
        <dbReference type="Proteomes" id="UP000186143"/>
    </source>
</evidence>
<dbReference type="AlphaFoldDB" id="A0A1Q9AN44"/>
<protein>
    <recommendedName>
        <fullName evidence="3">Mu-like prophage tail sheath protein gpL</fullName>
    </recommendedName>
</protein>
<dbReference type="OrthoDB" id="5442644at2"/>
<dbReference type="RefSeq" id="WP_075633843.1">
    <property type="nucleotide sequence ID" value="NZ_MKIO01000021.1"/>
</dbReference>
<proteinExistence type="predicted"/>
<sequence length="492" mass="51859">MATNIPGDIVAPLLAFDVESAGLFSSETRMILLGHGLAGAALAAGAIALCTTVDQARYLAGRGSMLESMFIRARQNAPAQEIYLARVDDSGTAEVRTVTVGTPPAAGGQGILQVAGERVAVQIAASSSASTVAAQLAAAINGFFNALTKKSLPFTATVVGAVVTLTARHRGAYAGGLDLFVPVTDGVNAFSGLLTFATATAGAGAPDLAPVLAAMGDDPFEIMVSAFGDDTSRLLLDQFLSSVSGRWSYAQQLYGHAFYPRTGTVAELTTWALARDSWHLTMIPVFSNAGNGTPAYEFVTALVARIASFLGSGVDGRVSANQSGLVVEGVLAPRDRNYWPDYATRDALLKNSVSAWKVDVSGNVLIDKIVTQQQTTNGVPDTALRDIQAVYQITYALKYVRAQLAFEHSNKAIVDDNPADLPTLVTARDIQATLVTSTMELARRGVIEATEAAFAEIRVTRNADNRNRVDMVLPLDRANPLDIFAGLARVYA</sequence>
<organism evidence="1 2">
    <name type="scientific">Xaviernesmea rhizosphaerae</name>
    <dbReference type="NCBI Taxonomy" id="1672749"/>
    <lineage>
        <taxon>Bacteria</taxon>
        <taxon>Pseudomonadati</taxon>
        <taxon>Pseudomonadota</taxon>
        <taxon>Alphaproteobacteria</taxon>
        <taxon>Hyphomicrobiales</taxon>
        <taxon>Rhizobiaceae</taxon>
        <taxon>Rhizobium/Agrobacterium group</taxon>
        <taxon>Xaviernesmea</taxon>
    </lineage>
</organism>
<reference evidence="1 2" key="1">
    <citation type="submission" date="2016-09" db="EMBL/GenBank/DDBJ databases">
        <title>Rhizobium sp. nov., a novel species isolated from the rice rhizosphere.</title>
        <authorList>
            <person name="Zhao J."/>
            <person name="Zhang X."/>
        </authorList>
    </citation>
    <scope>NUCLEOTIDE SEQUENCE [LARGE SCALE GENOMIC DNA]</scope>
    <source>
        <strain evidence="1 2">MH17</strain>
    </source>
</reference>
<evidence type="ECO:0000313" key="1">
    <source>
        <dbReference type="EMBL" id="OLP56822.1"/>
    </source>
</evidence>